<name>A0A395HT77_ASPHC</name>
<feature type="compositionally biased region" description="Low complexity" evidence="1">
    <location>
        <begin position="604"/>
        <end position="624"/>
    </location>
</feature>
<feature type="compositionally biased region" description="Acidic residues" evidence="1">
    <location>
        <begin position="321"/>
        <end position="341"/>
    </location>
</feature>
<feature type="compositionally biased region" description="Low complexity" evidence="1">
    <location>
        <begin position="703"/>
        <end position="715"/>
    </location>
</feature>
<dbReference type="STRING" id="1450537.A0A395HT77"/>
<feature type="compositionally biased region" description="Pro residues" evidence="1">
    <location>
        <begin position="394"/>
        <end position="404"/>
    </location>
</feature>
<feature type="compositionally biased region" description="Polar residues" evidence="1">
    <location>
        <begin position="684"/>
        <end position="701"/>
    </location>
</feature>
<feature type="region of interest" description="Disordered" evidence="1">
    <location>
        <begin position="1"/>
        <end position="77"/>
    </location>
</feature>
<feature type="compositionally biased region" description="Polar residues" evidence="1">
    <location>
        <begin position="377"/>
        <end position="390"/>
    </location>
</feature>
<sequence length="848" mass="88818">MPPTFRSSRSGRQFGDAANRNRTGQIDHDVFEGLPVRRWTRQTQTISQVPKNDVPDSSDVQGSGGKPTIPEHPMPRDSHLLTPMSRALLRAARAGCIYIRQAAKDSEDDDKEATDGEEQPLIQSTERSFVARKWTAVPKHLEAVEVEFLAKRRPGMQSLYGASATDGDGSNSGPMRRTRFKKVDPVTGNISIYEAWVPEGHKIEGEISDETQVAAPSSAVTVTPEAPAPGTVIEGVGVVNAEGVVVAEAGSENVMTPPRRRPPPPKRKAKGVGKGRRKKVMFAPGDGADASQVHGAGGVDSAADKEDDTDPSRLSVGQAGQDEEEDEGDEVDESDDGDESMLDAKTPETSAPPTSTELSAAPEPVPVPALEALQPQPLISDNASVATSKTPSEHPAPPSAPSEPPEVSRDPSKLAPVGKPSATPGLSKDVEMADAVPSEPTNQPAPQQGPDSQQQTPQESAKAAFLSPSQDTLRAQVLETPSPTANMEAVEPLGGAGGTVTQPSSEQLQHGGDIVMEGSTDLPGDASKLSSNQLTPEPSTNHRVGSQPSEESTETKKSDLLGTLEASLDNPPQVVQPSEQANEVKMESVDRPAVPEPAAETIPQTISAAEITTTQTTDEPTGSGLERSVEQPAAFEHDGQTIQPPSEQPITEPSSEAPSQPMGQIPDKAAPPAAAAEQVDESVIKQQLPQSENSAQEQTAPLATEASAAEYTAASVDTPAEQPADQNLEQPASTDQPSEPRPQSQVPTETPKEQKQSSPEQHAAAAASSEATPAPAAQPSPPQEQPQMQAQQKQPEPQEPQLPKASTPPAPVSAPAPAPAPAPLAEESQSKSVSGPQQPSTQPNESGV</sequence>
<feature type="compositionally biased region" description="Low complexity" evidence="1">
    <location>
        <begin position="756"/>
        <end position="775"/>
    </location>
</feature>
<evidence type="ECO:0000313" key="3">
    <source>
        <dbReference type="Proteomes" id="UP000248961"/>
    </source>
</evidence>
<protein>
    <recommendedName>
        <fullName evidence="4">LYR family protein</fullName>
    </recommendedName>
</protein>
<evidence type="ECO:0008006" key="4">
    <source>
        <dbReference type="Google" id="ProtNLM"/>
    </source>
</evidence>
<feature type="compositionally biased region" description="Polar residues" evidence="1">
    <location>
        <begin position="830"/>
        <end position="848"/>
    </location>
</feature>
<feature type="compositionally biased region" description="Polar residues" evidence="1">
    <location>
        <begin position="41"/>
        <end position="50"/>
    </location>
</feature>
<dbReference type="AlphaFoldDB" id="A0A395HT77"/>
<feature type="compositionally biased region" description="Polar residues" evidence="1">
    <location>
        <begin position="640"/>
        <end position="662"/>
    </location>
</feature>
<organism evidence="2 3">
    <name type="scientific">Aspergillus homomorphus (strain CBS 101889)</name>
    <dbReference type="NCBI Taxonomy" id="1450537"/>
    <lineage>
        <taxon>Eukaryota</taxon>
        <taxon>Fungi</taxon>
        <taxon>Dikarya</taxon>
        <taxon>Ascomycota</taxon>
        <taxon>Pezizomycotina</taxon>
        <taxon>Eurotiomycetes</taxon>
        <taxon>Eurotiomycetidae</taxon>
        <taxon>Eurotiales</taxon>
        <taxon>Aspergillaceae</taxon>
        <taxon>Aspergillus</taxon>
        <taxon>Aspergillus subgen. Circumdati</taxon>
    </lineage>
</organism>
<dbReference type="Proteomes" id="UP000248961">
    <property type="component" value="Unassembled WGS sequence"/>
</dbReference>
<feature type="compositionally biased region" description="Pro residues" evidence="1">
    <location>
        <begin position="806"/>
        <end position="822"/>
    </location>
</feature>
<feature type="compositionally biased region" description="Polar residues" evidence="1">
    <location>
        <begin position="724"/>
        <end position="748"/>
    </location>
</feature>
<gene>
    <name evidence="2" type="ORF">BO97DRAFT_406827</name>
</gene>
<feature type="compositionally biased region" description="Low complexity" evidence="1">
    <location>
        <begin position="785"/>
        <end position="805"/>
    </location>
</feature>
<evidence type="ECO:0000313" key="2">
    <source>
        <dbReference type="EMBL" id="RAL10575.1"/>
    </source>
</evidence>
<feature type="compositionally biased region" description="Basic residues" evidence="1">
    <location>
        <begin position="258"/>
        <end position="280"/>
    </location>
</feature>
<feature type="compositionally biased region" description="Low complexity" evidence="1">
    <location>
        <begin position="347"/>
        <end position="373"/>
    </location>
</feature>
<accession>A0A395HT77</accession>
<feature type="compositionally biased region" description="Polar residues" evidence="1">
    <location>
        <begin position="499"/>
        <end position="508"/>
    </location>
</feature>
<reference evidence="2 3" key="1">
    <citation type="submission" date="2018-02" db="EMBL/GenBank/DDBJ databases">
        <title>The genomes of Aspergillus section Nigri reveals drivers in fungal speciation.</title>
        <authorList>
            <consortium name="DOE Joint Genome Institute"/>
            <person name="Vesth T.C."/>
            <person name="Nybo J."/>
            <person name="Theobald S."/>
            <person name="Brandl J."/>
            <person name="Frisvad J.C."/>
            <person name="Nielsen K.F."/>
            <person name="Lyhne E.K."/>
            <person name="Kogle M.E."/>
            <person name="Kuo A."/>
            <person name="Riley R."/>
            <person name="Clum A."/>
            <person name="Nolan M."/>
            <person name="Lipzen A."/>
            <person name="Salamov A."/>
            <person name="Henrissat B."/>
            <person name="Wiebenga A."/>
            <person name="De vries R.P."/>
            <person name="Grigoriev I.V."/>
            <person name="Mortensen U.H."/>
            <person name="Andersen M.R."/>
            <person name="Baker S.E."/>
        </authorList>
    </citation>
    <scope>NUCLEOTIDE SEQUENCE [LARGE SCALE GENOMIC DNA]</scope>
    <source>
        <strain evidence="2 3">CBS 101889</strain>
    </source>
</reference>
<dbReference type="GeneID" id="37199791"/>
<dbReference type="VEuPathDB" id="FungiDB:BO97DRAFT_406827"/>
<evidence type="ECO:0000256" key="1">
    <source>
        <dbReference type="SAM" id="MobiDB-lite"/>
    </source>
</evidence>
<dbReference type="OrthoDB" id="275715at2759"/>
<feature type="compositionally biased region" description="Low complexity" evidence="1">
    <location>
        <begin position="444"/>
        <end position="458"/>
    </location>
</feature>
<feature type="compositionally biased region" description="Polar residues" evidence="1">
    <location>
        <begin position="528"/>
        <end position="550"/>
    </location>
</feature>
<feature type="compositionally biased region" description="Polar residues" evidence="1">
    <location>
        <begin position="467"/>
        <end position="485"/>
    </location>
</feature>
<feature type="compositionally biased region" description="Polar residues" evidence="1">
    <location>
        <begin position="1"/>
        <end position="11"/>
    </location>
</feature>
<feature type="region of interest" description="Disordered" evidence="1">
    <location>
        <begin position="250"/>
        <end position="848"/>
    </location>
</feature>
<feature type="region of interest" description="Disordered" evidence="1">
    <location>
        <begin position="159"/>
        <end position="178"/>
    </location>
</feature>
<keyword evidence="3" id="KW-1185">Reference proteome</keyword>
<dbReference type="EMBL" id="KZ824294">
    <property type="protein sequence ID" value="RAL10575.1"/>
    <property type="molecule type" value="Genomic_DNA"/>
</dbReference>
<proteinExistence type="predicted"/>
<dbReference type="RefSeq" id="XP_025549729.1">
    <property type="nucleotide sequence ID" value="XM_025695502.1"/>
</dbReference>